<evidence type="ECO:0000313" key="1">
    <source>
        <dbReference type="EMBL" id="RAO00823.1"/>
    </source>
</evidence>
<accession>A0A328N4N7</accession>
<dbReference type="EMBL" id="PYAA01000017">
    <property type="protein sequence ID" value="RAO00823.1"/>
    <property type="molecule type" value="Genomic_DNA"/>
</dbReference>
<gene>
    <name evidence="1" type="ORF">LAH08_03076</name>
</gene>
<dbReference type="AlphaFoldDB" id="A0A328N4N7"/>
<name>A0A328N4N7_9ACTN</name>
<protein>
    <submittedName>
        <fullName evidence="1">Uncharacterized protein</fullName>
    </submittedName>
</protein>
<reference evidence="1 2" key="1">
    <citation type="submission" date="2018-03" db="EMBL/GenBank/DDBJ databases">
        <title>Defining the species Micromonospora saelicesensis and Micromonospora noduli under the framework of genomics.</title>
        <authorList>
            <person name="Riesco R."/>
            <person name="Trujillo M.E."/>
        </authorList>
    </citation>
    <scope>NUCLEOTIDE SEQUENCE [LARGE SCALE GENOMIC DNA]</scope>
    <source>
        <strain evidence="1 2">LAH08</strain>
    </source>
</reference>
<evidence type="ECO:0000313" key="2">
    <source>
        <dbReference type="Proteomes" id="UP000248966"/>
    </source>
</evidence>
<dbReference type="Proteomes" id="UP000248966">
    <property type="component" value="Unassembled WGS sequence"/>
</dbReference>
<sequence>MHICIACRANHGTVVRIGSWGVPHGTPGHQVNYRWSSLSACPLCESGLLVHFDHDCFHQPGEEPWDMDWSWPVAVDGVQRLKPALARCPDPLRPSCECLVHRSLRDSIERPPSREVPVTVVLAEEGLPQVRSVRMP</sequence>
<proteinExistence type="predicted"/>
<organism evidence="1 2">
    <name type="scientific">Micromonospora noduli</name>
    <dbReference type="NCBI Taxonomy" id="709876"/>
    <lineage>
        <taxon>Bacteria</taxon>
        <taxon>Bacillati</taxon>
        <taxon>Actinomycetota</taxon>
        <taxon>Actinomycetes</taxon>
        <taxon>Micromonosporales</taxon>
        <taxon>Micromonosporaceae</taxon>
        <taxon>Micromonospora</taxon>
    </lineage>
</organism>
<comment type="caution">
    <text evidence="1">The sequence shown here is derived from an EMBL/GenBank/DDBJ whole genome shotgun (WGS) entry which is preliminary data.</text>
</comment>